<dbReference type="Proteomes" id="UP001057402">
    <property type="component" value="Chromosome 3"/>
</dbReference>
<dbReference type="EMBL" id="CM042882">
    <property type="protein sequence ID" value="KAI4381385.1"/>
    <property type="molecule type" value="Genomic_DNA"/>
</dbReference>
<keyword evidence="2" id="KW-1185">Reference proteome</keyword>
<gene>
    <name evidence="1" type="ORF">MLD38_007457</name>
</gene>
<reference evidence="2" key="1">
    <citation type="journal article" date="2023" name="Front. Plant Sci.">
        <title>Chromosomal-level genome assembly of Melastoma candidum provides insights into trichome evolution.</title>
        <authorList>
            <person name="Zhong Y."/>
            <person name="Wu W."/>
            <person name="Sun C."/>
            <person name="Zou P."/>
            <person name="Liu Y."/>
            <person name="Dai S."/>
            <person name="Zhou R."/>
        </authorList>
    </citation>
    <scope>NUCLEOTIDE SEQUENCE [LARGE SCALE GENOMIC DNA]</scope>
</reference>
<evidence type="ECO:0000313" key="1">
    <source>
        <dbReference type="EMBL" id="KAI4381385.1"/>
    </source>
</evidence>
<comment type="caution">
    <text evidence="1">The sequence shown here is derived from an EMBL/GenBank/DDBJ whole genome shotgun (WGS) entry which is preliminary data.</text>
</comment>
<evidence type="ECO:0000313" key="2">
    <source>
        <dbReference type="Proteomes" id="UP001057402"/>
    </source>
</evidence>
<accession>A0ACB9RR63</accession>
<organism evidence="1 2">
    <name type="scientific">Melastoma candidum</name>
    <dbReference type="NCBI Taxonomy" id="119954"/>
    <lineage>
        <taxon>Eukaryota</taxon>
        <taxon>Viridiplantae</taxon>
        <taxon>Streptophyta</taxon>
        <taxon>Embryophyta</taxon>
        <taxon>Tracheophyta</taxon>
        <taxon>Spermatophyta</taxon>
        <taxon>Magnoliopsida</taxon>
        <taxon>eudicotyledons</taxon>
        <taxon>Gunneridae</taxon>
        <taxon>Pentapetalae</taxon>
        <taxon>rosids</taxon>
        <taxon>malvids</taxon>
        <taxon>Myrtales</taxon>
        <taxon>Melastomataceae</taxon>
        <taxon>Melastomatoideae</taxon>
        <taxon>Melastomateae</taxon>
        <taxon>Melastoma</taxon>
    </lineage>
</organism>
<sequence length="108" mass="11729">MISPAVKTPKEGMQVVLPCEDAPEIKPKVQGSRPMEEMPGVFTKGDGPNGVRIDGILYKYGKGVEVRIMCVCHGKFLSPAEFVKHAGGGDVANSRRHIFIDTSTVFLQ</sequence>
<name>A0ACB9RR63_9MYRT</name>
<protein>
    <submittedName>
        <fullName evidence="1">Uncharacterized protein</fullName>
    </submittedName>
</protein>
<proteinExistence type="predicted"/>